<dbReference type="Gene3D" id="2.60.40.1260">
    <property type="entry name" value="Lamin Tail domain"/>
    <property type="match status" value="1"/>
</dbReference>
<accession>A0A0A2F9S8</accession>
<dbReference type="eggNOG" id="COG3630">
    <property type="taxonomic scope" value="Bacteria"/>
</dbReference>
<dbReference type="GO" id="GO:0015081">
    <property type="term" value="F:sodium ion transmembrane transporter activity"/>
    <property type="evidence" value="ECO:0007669"/>
    <property type="project" value="InterPro"/>
</dbReference>
<dbReference type="OrthoDB" id="1446022at2"/>
<evidence type="ECO:0000256" key="7">
    <source>
        <dbReference type="SAM" id="SignalP"/>
    </source>
</evidence>
<name>A0A0A2F9S8_9PORP</name>
<dbReference type="SUPFAM" id="SSF74853">
    <property type="entry name" value="Lamin A/C globular tail domain"/>
    <property type="match status" value="1"/>
</dbReference>
<dbReference type="GO" id="GO:0005886">
    <property type="term" value="C:plasma membrane"/>
    <property type="evidence" value="ECO:0007669"/>
    <property type="project" value="UniProtKB-SubCell"/>
</dbReference>
<keyword evidence="5 6" id="KW-0472">Membrane</keyword>
<evidence type="ECO:0000256" key="1">
    <source>
        <dbReference type="ARBA" id="ARBA00004236"/>
    </source>
</evidence>
<keyword evidence="4 6" id="KW-1133">Transmembrane helix</keyword>
<protein>
    <submittedName>
        <fullName evidence="9">Lamin tail domain protein</fullName>
    </submittedName>
</protein>
<feature type="transmembrane region" description="Helical" evidence="6">
    <location>
        <begin position="199"/>
        <end position="223"/>
    </location>
</feature>
<dbReference type="Proteomes" id="UP000030130">
    <property type="component" value="Unassembled WGS sequence"/>
</dbReference>
<evidence type="ECO:0000313" key="9">
    <source>
        <dbReference type="EMBL" id="KGN86827.1"/>
    </source>
</evidence>
<dbReference type="GO" id="GO:0036376">
    <property type="term" value="P:sodium ion export across plasma membrane"/>
    <property type="evidence" value="ECO:0007669"/>
    <property type="project" value="InterPro"/>
</dbReference>
<evidence type="ECO:0000256" key="5">
    <source>
        <dbReference type="ARBA" id="ARBA00023136"/>
    </source>
</evidence>
<dbReference type="PROSITE" id="PS51841">
    <property type="entry name" value="LTD"/>
    <property type="match status" value="1"/>
</dbReference>
<keyword evidence="2" id="KW-1003">Cell membrane</keyword>
<dbReference type="AlphaFoldDB" id="A0A0A2F9S8"/>
<evidence type="ECO:0000259" key="8">
    <source>
        <dbReference type="PROSITE" id="PS51841"/>
    </source>
</evidence>
<evidence type="ECO:0000313" key="10">
    <source>
        <dbReference type="Proteomes" id="UP000030130"/>
    </source>
</evidence>
<dbReference type="InterPro" id="IPR036415">
    <property type="entry name" value="Lamin_tail_dom_sf"/>
</dbReference>
<evidence type="ECO:0000256" key="6">
    <source>
        <dbReference type="SAM" id="Phobius"/>
    </source>
</evidence>
<proteinExistence type="predicted"/>
<dbReference type="STRING" id="111105.HR09_10655"/>
<reference evidence="9 10" key="1">
    <citation type="submission" date="2014-08" db="EMBL/GenBank/DDBJ databases">
        <title>Porphyromonas gulae strain:COT-052_OH1451 Genome sequencing.</title>
        <authorList>
            <person name="Wallis C."/>
            <person name="Deusch O."/>
            <person name="O'Flynn C."/>
            <person name="Davis I."/>
            <person name="Jospin G."/>
            <person name="Darling A.E."/>
            <person name="Coil D.A."/>
            <person name="Alexiev A."/>
            <person name="Horsfall A."/>
            <person name="Kirkwood N."/>
            <person name="Harris S."/>
            <person name="Eisen J.A."/>
        </authorList>
    </citation>
    <scope>NUCLEOTIDE SEQUENCE [LARGE SCALE GENOMIC DNA]</scope>
    <source>
        <strain evidence="10">COT-052 OH1451</strain>
    </source>
</reference>
<comment type="caution">
    <text evidence="9">The sequence shown here is derived from an EMBL/GenBank/DDBJ whole genome shotgun (WGS) entry which is preliminary data.</text>
</comment>
<sequence>MNISRFSHILLTLFVIASGQLFAQQASQLRLNEVMPLNVQNYQDSYGNHKPWIEIYNSSAATVDIKGCYLTDDLSKLKKYMIPKGDVMTAIKPHQHLLFWADNDPDKGTFHLNFTLDPEVSTLIALVDADGRTIIDSIRIPAGIPVDRSYGRLVDGVGAMGDTSAWDILPKVTPSTNNVTLDSNSKIDRLKESDPQGGIMTLTAMLVVFSGLLVLSFVFWFIGSLSIRISNRRAIEAGAGLRMRSATRTGISGEVTAAICMALSESQNDVHDVENTVLTIRRVERKYSPWSSKIYGLRSPIERHMFTSKHDRQ</sequence>
<evidence type="ECO:0000256" key="3">
    <source>
        <dbReference type="ARBA" id="ARBA00022692"/>
    </source>
</evidence>
<evidence type="ECO:0000256" key="2">
    <source>
        <dbReference type="ARBA" id="ARBA00022475"/>
    </source>
</evidence>
<dbReference type="Pfam" id="PF04277">
    <property type="entry name" value="OAD_gamma"/>
    <property type="match status" value="1"/>
</dbReference>
<evidence type="ECO:0000256" key="4">
    <source>
        <dbReference type="ARBA" id="ARBA00022989"/>
    </source>
</evidence>
<organism evidence="9 10">
    <name type="scientific">Porphyromonas gulae</name>
    <dbReference type="NCBI Taxonomy" id="111105"/>
    <lineage>
        <taxon>Bacteria</taxon>
        <taxon>Pseudomonadati</taxon>
        <taxon>Bacteroidota</taxon>
        <taxon>Bacteroidia</taxon>
        <taxon>Bacteroidales</taxon>
        <taxon>Porphyromonadaceae</taxon>
        <taxon>Porphyromonas</taxon>
    </lineage>
</organism>
<dbReference type="Pfam" id="PF00932">
    <property type="entry name" value="LTD"/>
    <property type="match status" value="1"/>
</dbReference>
<dbReference type="RefSeq" id="WP_026292267.1">
    <property type="nucleotide sequence ID" value="NZ_JASBZW010000001.1"/>
</dbReference>
<feature type="signal peptide" evidence="7">
    <location>
        <begin position="1"/>
        <end position="23"/>
    </location>
</feature>
<dbReference type="EMBL" id="JRAI01000027">
    <property type="protein sequence ID" value="KGN86827.1"/>
    <property type="molecule type" value="Genomic_DNA"/>
</dbReference>
<keyword evidence="3 6" id="KW-0812">Transmembrane</keyword>
<keyword evidence="7" id="KW-0732">Signal</keyword>
<dbReference type="InterPro" id="IPR001322">
    <property type="entry name" value="Lamin_tail_dom"/>
</dbReference>
<dbReference type="InterPro" id="IPR005899">
    <property type="entry name" value="Na_pump_deCOase"/>
</dbReference>
<gene>
    <name evidence="9" type="ORF">HR08_03170</name>
</gene>
<comment type="subcellular location">
    <subcellularLocation>
        <location evidence="1">Cell membrane</location>
    </subcellularLocation>
</comment>
<feature type="chain" id="PRO_5001986710" evidence="7">
    <location>
        <begin position="24"/>
        <end position="313"/>
    </location>
</feature>
<feature type="domain" description="LTD" evidence="8">
    <location>
        <begin position="20"/>
        <end position="142"/>
    </location>
</feature>